<dbReference type="InterPro" id="IPR000160">
    <property type="entry name" value="GGDEF_dom"/>
</dbReference>
<feature type="transmembrane region" description="Helical" evidence="1">
    <location>
        <begin position="104"/>
        <end position="123"/>
    </location>
</feature>
<dbReference type="Gene3D" id="1.10.3210.10">
    <property type="entry name" value="Hypothetical protein af1432"/>
    <property type="match status" value="1"/>
</dbReference>
<keyword evidence="6" id="KW-1185">Reference proteome</keyword>
<feature type="transmembrane region" description="Helical" evidence="1">
    <location>
        <begin position="218"/>
        <end position="236"/>
    </location>
</feature>
<keyword evidence="1" id="KW-0812">Transmembrane</keyword>
<protein>
    <submittedName>
        <fullName evidence="5">Diguanylate cyclase (GGDEF)-like protein</fullName>
    </submittedName>
</protein>
<feature type="transmembrane region" description="Helical" evidence="1">
    <location>
        <begin position="37"/>
        <end position="55"/>
    </location>
</feature>
<dbReference type="OrthoDB" id="9804747at2"/>
<organism evidence="5 6">
    <name type="scientific">Thermosporothrix hazakensis</name>
    <dbReference type="NCBI Taxonomy" id="644383"/>
    <lineage>
        <taxon>Bacteria</taxon>
        <taxon>Bacillati</taxon>
        <taxon>Chloroflexota</taxon>
        <taxon>Ktedonobacteria</taxon>
        <taxon>Ktedonobacterales</taxon>
        <taxon>Thermosporotrichaceae</taxon>
        <taxon>Thermosporothrix</taxon>
    </lineage>
</organism>
<dbReference type="SUPFAM" id="SSF55073">
    <property type="entry name" value="Nucleotide cyclase"/>
    <property type="match status" value="1"/>
</dbReference>
<feature type="transmembrane region" description="Helical" evidence="1">
    <location>
        <begin position="348"/>
        <end position="371"/>
    </location>
</feature>
<dbReference type="EMBL" id="QKUF01000001">
    <property type="protein sequence ID" value="PZW36314.1"/>
    <property type="molecule type" value="Genomic_DNA"/>
</dbReference>
<evidence type="ECO:0000259" key="3">
    <source>
        <dbReference type="PROSITE" id="PS51831"/>
    </source>
</evidence>
<dbReference type="InterPro" id="IPR003607">
    <property type="entry name" value="HD/PDEase_dom"/>
</dbReference>
<dbReference type="PANTHER" id="PTHR45228">
    <property type="entry name" value="CYCLIC DI-GMP PHOSPHODIESTERASE TM_0186-RELATED"/>
    <property type="match status" value="1"/>
</dbReference>
<accession>A0A326UE47</accession>
<dbReference type="AlphaFoldDB" id="A0A326UE47"/>
<gene>
    <name evidence="5" type="ORF">EI42_00488</name>
</gene>
<feature type="transmembrane region" description="Helical" evidence="1">
    <location>
        <begin position="61"/>
        <end position="84"/>
    </location>
</feature>
<dbReference type="SMART" id="SM00471">
    <property type="entry name" value="HDc"/>
    <property type="match status" value="1"/>
</dbReference>
<dbReference type="PANTHER" id="PTHR45228:SF4">
    <property type="entry name" value="LIPOPROTEIN"/>
    <property type="match status" value="1"/>
</dbReference>
<sequence length="939" mass="104770">MFSQSQDTREPQISLPLPYLQGEASEALPRVLRGKDIITFVVLITLFMPAIPNIYRSGTIAFLYWIVGALVWTVPSNAVMRWLYLRIQRLGYVIWGVHVAGRRWGMLSLFSIWLAGIFATTVLLQSTILPLLHLFPNWFLAPIYQALCMVVVLALATVFCFLRLRLLFSLLGVLTIIYCALFLSLGLAGVLWLLRGHASAVPLVWPPLSAVEFKFSELFGPVLWALVGGEALALMVREIKGTAESVRKETRMIWVGSAIVLCCYLAATFGTVVVVPLNTYTFPRSVVIPALNSVFGENIFGDVLIFLLFLCRVGTSVILLLSFSRLAYRMACIRIMPERFARKNRSGIPYNAIIAQAIVIFCTFLVLYTLLPSLHVFSVRPVLLLDMLFSVLQAIALIVWLVAMLQVFLFVIIALTGELRGESTAEGRTPKREALVLLGLAILGCLTALTGIATSLTHSWVSPWVPMPHWFFLVTGITLLLGILGLLTADIPYVSAAVSELRRLHQREVELRARLQDAYNEQRVLVQQQQELIADVDRLYRENARAALTDPVTGLPNHRAVLNRLDRDIQESKQRHEQLGFLFVDIDHFKQINDRWGHLAGDAVLREVGQRLQQGVGENNFVGRYGGEEFAVIVWNVDMQQVAEIAERLRWAIASRPFQWNVEAEAAATEISLSASFGVAVCPVHGSEAKTLIQYADSAMYRAKNSGRNRVCIADEDERAIHMALSTSERFETVDERTTQALLAVTSVRDPYLYVHSRRVMILADAIAVEMKRPADEVRLLQLAALFHDIGKVGIPDSILHKPGPLTDEEWKMMRRHAELGSQILAQAGGIFVLVAGIVRAHHERWDGKGYPDGLVREEIPFPARILAVADAYDAMTFPRVCRKSVSSHEACQEIVRCAGSQFDPAVVQAFLFVMRTASPQVIQRLHSVTAGYGTLQNG</sequence>
<dbReference type="Gene3D" id="1.20.1740.10">
    <property type="entry name" value="Amino acid/polyamine transporter I"/>
    <property type="match status" value="1"/>
</dbReference>
<dbReference type="InterPro" id="IPR043128">
    <property type="entry name" value="Rev_trsase/Diguanyl_cyclase"/>
</dbReference>
<feature type="transmembrane region" description="Helical" evidence="1">
    <location>
        <begin position="143"/>
        <end position="162"/>
    </location>
</feature>
<dbReference type="SMART" id="SM00267">
    <property type="entry name" value="GGDEF"/>
    <property type="match status" value="1"/>
</dbReference>
<dbReference type="InterPro" id="IPR037522">
    <property type="entry name" value="HD_GYP_dom"/>
</dbReference>
<dbReference type="RefSeq" id="WP_111318461.1">
    <property type="nucleotide sequence ID" value="NZ_BIFX01000001.1"/>
</dbReference>
<feature type="transmembrane region" description="Helical" evidence="1">
    <location>
        <begin position="470"/>
        <end position="494"/>
    </location>
</feature>
<dbReference type="Proteomes" id="UP000248806">
    <property type="component" value="Unassembled WGS sequence"/>
</dbReference>
<dbReference type="CDD" id="cd00077">
    <property type="entry name" value="HDc"/>
    <property type="match status" value="1"/>
</dbReference>
<feature type="transmembrane region" description="Helical" evidence="1">
    <location>
        <begin position="252"/>
        <end position="275"/>
    </location>
</feature>
<dbReference type="PROSITE" id="PS50887">
    <property type="entry name" value="GGDEF"/>
    <property type="match status" value="1"/>
</dbReference>
<feature type="domain" description="GGDEF" evidence="2">
    <location>
        <begin position="577"/>
        <end position="716"/>
    </location>
</feature>
<name>A0A326UE47_THEHA</name>
<dbReference type="Pfam" id="PF13487">
    <property type="entry name" value="HD_5"/>
    <property type="match status" value="1"/>
</dbReference>
<dbReference type="Pfam" id="PF00990">
    <property type="entry name" value="GGDEF"/>
    <property type="match status" value="1"/>
</dbReference>
<feature type="transmembrane region" description="Helical" evidence="1">
    <location>
        <begin position="169"/>
        <end position="194"/>
    </location>
</feature>
<dbReference type="InterPro" id="IPR029787">
    <property type="entry name" value="Nucleotide_cyclase"/>
</dbReference>
<evidence type="ECO:0000313" key="5">
    <source>
        <dbReference type="EMBL" id="PZW36314.1"/>
    </source>
</evidence>
<evidence type="ECO:0000256" key="1">
    <source>
        <dbReference type="SAM" id="Phobius"/>
    </source>
</evidence>
<keyword evidence="1" id="KW-0472">Membrane</keyword>
<feature type="transmembrane region" description="Helical" evidence="1">
    <location>
        <begin position="820"/>
        <end position="839"/>
    </location>
</feature>
<feature type="domain" description="HD-GYP" evidence="4">
    <location>
        <begin position="731"/>
        <end position="927"/>
    </location>
</feature>
<dbReference type="PROSITE" id="PS51832">
    <property type="entry name" value="HD_GYP"/>
    <property type="match status" value="1"/>
</dbReference>
<evidence type="ECO:0000313" key="6">
    <source>
        <dbReference type="Proteomes" id="UP000248806"/>
    </source>
</evidence>
<proteinExistence type="predicted"/>
<dbReference type="InterPro" id="IPR052020">
    <property type="entry name" value="Cyclic_di-GMP/3'3'-cGAMP_PDE"/>
</dbReference>
<dbReference type="InterPro" id="IPR006674">
    <property type="entry name" value="HD_domain"/>
</dbReference>
<evidence type="ECO:0000259" key="4">
    <source>
        <dbReference type="PROSITE" id="PS51832"/>
    </source>
</evidence>
<dbReference type="CDD" id="cd01949">
    <property type="entry name" value="GGDEF"/>
    <property type="match status" value="1"/>
</dbReference>
<feature type="transmembrane region" description="Helical" evidence="1">
    <location>
        <begin position="435"/>
        <end position="458"/>
    </location>
</feature>
<dbReference type="Gene3D" id="3.30.70.270">
    <property type="match status" value="1"/>
</dbReference>
<dbReference type="PROSITE" id="PS51831">
    <property type="entry name" value="HD"/>
    <property type="match status" value="1"/>
</dbReference>
<feature type="domain" description="HD" evidence="3">
    <location>
        <begin position="753"/>
        <end position="876"/>
    </location>
</feature>
<dbReference type="SUPFAM" id="SSF109604">
    <property type="entry name" value="HD-domain/PDEase-like"/>
    <property type="match status" value="1"/>
</dbReference>
<feature type="transmembrane region" description="Helical" evidence="1">
    <location>
        <begin position="303"/>
        <end position="328"/>
    </location>
</feature>
<dbReference type="NCBIfam" id="TIGR00254">
    <property type="entry name" value="GGDEF"/>
    <property type="match status" value="1"/>
</dbReference>
<keyword evidence="1" id="KW-1133">Transmembrane helix</keyword>
<feature type="transmembrane region" description="Helical" evidence="1">
    <location>
        <begin position="391"/>
        <end position="415"/>
    </location>
</feature>
<dbReference type="FunFam" id="3.30.70.270:FF:000001">
    <property type="entry name" value="Diguanylate cyclase domain protein"/>
    <property type="match status" value="1"/>
</dbReference>
<evidence type="ECO:0000259" key="2">
    <source>
        <dbReference type="PROSITE" id="PS50887"/>
    </source>
</evidence>
<comment type="caution">
    <text evidence="5">The sequence shown here is derived from an EMBL/GenBank/DDBJ whole genome shotgun (WGS) entry which is preliminary data.</text>
</comment>
<reference evidence="5 6" key="1">
    <citation type="submission" date="2018-06" db="EMBL/GenBank/DDBJ databases">
        <title>Genomic Encyclopedia of Archaeal and Bacterial Type Strains, Phase II (KMG-II): from individual species to whole genera.</title>
        <authorList>
            <person name="Goeker M."/>
        </authorList>
    </citation>
    <scope>NUCLEOTIDE SEQUENCE [LARGE SCALE GENOMIC DNA]</scope>
    <source>
        <strain evidence="5 6">ATCC BAA-1881</strain>
    </source>
</reference>